<feature type="domain" description="S1 motif" evidence="6">
    <location>
        <begin position="17"/>
        <end position="84"/>
    </location>
</feature>
<evidence type="ECO:0000256" key="5">
    <source>
        <dbReference type="ARBA" id="ARBA00023274"/>
    </source>
</evidence>
<feature type="domain" description="S1 motif" evidence="6">
    <location>
        <begin position="102"/>
        <end position="167"/>
    </location>
</feature>
<keyword evidence="2" id="KW-0677">Repeat</keyword>
<feature type="domain" description="S1 motif" evidence="6">
    <location>
        <begin position="273"/>
        <end position="342"/>
    </location>
</feature>
<keyword evidence="5" id="KW-0687">Ribonucleoprotein</keyword>
<dbReference type="PANTHER" id="PTHR10724">
    <property type="entry name" value="30S RIBOSOMAL PROTEIN S1"/>
    <property type="match status" value="1"/>
</dbReference>
<dbReference type="AlphaFoldDB" id="A0A368XB05"/>
<dbReference type="InterPro" id="IPR012340">
    <property type="entry name" value="NA-bd_OB-fold"/>
</dbReference>
<dbReference type="GO" id="GO:0003735">
    <property type="term" value="F:structural constituent of ribosome"/>
    <property type="evidence" value="ECO:0007669"/>
    <property type="project" value="TreeGrafter"/>
</dbReference>
<evidence type="ECO:0000313" key="7">
    <source>
        <dbReference type="EMBL" id="RCW64899.1"/>
    </source>
</evidence>
<evidence type="ECO:0000256" key="3">
    <source>
        <dbReference type="ARBA" id="ARBA00022884"/>
    </source>
</evidence>
<dbReference type="EMBL" id="QPJJ01000012">
    <property type="protein sequence ID" value="RCW64899.1"/>
    <property type="molecule type" value="Genomic_DNA"/>
</dbReference>
<evidence type="ECO:0000256" key="4">
    <source>
        <dbReference type="ARBA" id="ARBA00022980"/>
    </source>
</evidence>
<dbReference type="SMART" id="SM00316">
    <property type="entry name" value="S1"/>
    <property type="match status" value="4"/>
</dbReference>
<dbReference type="GO" id="GO:0006412">
    <property type="term" value="P:translation"/>
    <property type="evidence" value="ECO:0007669"/>
    <property type="project" value="TreeGrafter"/>
</dbReference>
<dbReference type="FunFam" id="2.40.50.140:FF:000114">
    <property type="entry name" value="30S ribosomal protein S1"/>
    <property type="match status" value="1"/>
</dbReference>
<dbReference type="GO" id="GO:0022627">
    <property type="term" value="C:cytosolic small ribosomal subunit"/>
    <property type="evidence" value="ECO:0007669"/>
    <property type="project" value="TreeGrafter"/>
</dbReference>
<dbReference type="RefSeq" id="WP_114353784.1">
    <property type="nucleotide sequence ID" value="NZ_QPJJ01000012.1"/>
</dbReference>
<organism evidence="7 8">
    <name type="scientific">Saliterribacillus persicus</name>
    <dbReference type="NCBI Taxonomy" id="930114"/>
    <lineage>
        <taxon>Bacteria</taxon>
        <taxon>Bacillati</taxon>
        <taxon>Bacillota</taxon>
        <taxon>Bacilli</taxon>
        <taxon>Bacillales</taxon>
        <taxon>Bacillaceae</taxon>
        <taxon>Saliterribacillus</taxon>
    </lineage>
</organism>
<dbReference type="PANTHER" id="PTHR10724:SF7">
    <property type="entry name" value="SMALL RIBOSOMAL SUBUNIT PROTEIN BS1C"/>
    <property type="match status" value="1"/>
</dbReference>
<dbReference type="GO" id="GO:0003729">
    <property type="term" value="F:mRNA binding"/>
    <property type="evidence" value="ECO:0007669"/>
    <property type="project" value="UniProtKB-ARBA"/>
</dbReference>
<dbReference type="SUPFAM" id="SSF50249">
    <property type="entry name" value="Nucleic acid-binding proteins"/>
    <property type="match status" value="4"/>
</dbReference>
<sequence>MDEMNNEISEFKELSVGDIVTGKVVKVEEKQALVDIGYKVEGIVPISELSALRIELVTDVLNEGDEVELKVKKIEDEEIILSKKAIEADKAWDDLKQKYEDQETFEAEVKDVVKGGLVVDLGLRGFIPASLVEAHYVEDFSEYKGSKLTLKIVELDQEQNRVILSHKAVIEEEQSSKKQSLFETLEVGELIHGKVQRITDFGAFVDIGGVDGLVHISQLSHTHVEKASDVVAEGDEIPVKVLGIDVENERVSLSYKQTQPGPWDGILDKINQGDVVEGTVKRLVNFGAFVEVLPGVEGLVHISQISTEHIGTPQEVLEVGQKVTVKVLDVSEKEQRISLSIREIEAEKNKAEMKQYEADEDHSGFQLGDMIGNKLDKYK</sequence>
<reference evidence="7 8" key="1">
    <citation type="submission" date="2018-07" db="EMBL/GenBank/DDBJ databases">
        <title>Genomic Encyclopedia of Type Strains, Phase IV (KMG-IV): sequencing the most valuable type-strain genomes for metagenomic binning, comparative biology and taxonomic classification.</title>
        <authorList>
            <person name="Goeker M."/>
        </authorList>
    </citation>
    <scope>NUCLEOTIDE SEQUENCE [LARGE SCALE GENOMIC DNA]</scope>
    <source>
        <strain evidence="7 8">DSM 27696</strain>
    </source>
</reference>
<protein>
    <submittedName>
        <fullName evidence="7">SSU ribosomal protein S1P</fullName>
    </submittedName>
</protein>
<dbReference type="CDD" id="cd04465">
    <property type="entry name" value="S1_RPS1_repeat_ec2_hs2"/>
    <property type="match status" value="1"/>
</dbReference>
<dbReference type="InterPro" id="IPR003029">
    <property type="entry name" value="S1_domain"/>
</dbReference>
<dbReference type="NCBIfam" id="NF005208">
    <property type="entry name" value="PRK06676.1"/>
    <property type="match status" value="1"/>
</dbReference>
<dbReference type="InterPro" id="IPR035104">
    <property type="entry name" value="Ribosomal_protein_S1-like"/>
</dbReference>
<keyword evidence="8" id="KW-1185">Reference proteome</keyword>
<dbReference type="FunFam" id="2.40.50.140:FF:000051">
    <property type="entry name" value="RNA-binding transcriptional accessory protein"/>
    <property type="match status" value="1"/>
</dbReference>
<proteinExistence type="inferred from homology"/>
<name>A0A368XB05_9BACI</name>
<dbReference type="CDD" id="cd05688">
    <property type="entry name" value="S1_RPS1_repeat_ec3"/>
    <property type="match status" value="1"/>
</dbReference>
<keyword evidence="3" id="KW-0694">RNA-binding</keyword>
<dbReference type="OrthoDB" id="9804077at2"/>
<dbReference type="Pfam" id="PF00575">
    <property type="entry name" value="S1"/>
    <property type="match status" value="4"/>
</dbReference>
<evidence type="ECO:0000313" key="8">
    <source>
        <dbReference type="Proteomes" id="UP000252585"/>
    </source>
</evidence>
<evidence type="ECO:0000259" key="6">
    <source>
        <dbReference type="PROSITE" id="PS50126"/>
    </source>
</evidence>
<feature type="domain" description="S1 motif" evidence="6">
    <location>
        <begin position="188"/>
        <end position="256"/>
    </location>
</feature>
<evidence type="ECO:0000256" key="1">
    <source>
        <dbReference type="ARBA" id="ARBA00006767"/>
    </source>
</evidence>
<comment type="caution">
    <text evidence="7">The sequence shown here is derived from an EMBL/GenBank/DDBJ whole genome shotgun (WGS) entry which is preliminary data.</text>
</comment>
<dbReference type="Gene3D" id="2.40.50.140">
    <property type="entry name" value="Nucleic acid-binding proteins"/>
    <property type="match status" value="4"/>
</dbReference>
<accession>A0A368XB05</accession>
<dbReference type="CDD" id="cd05687">
    <property type="entry name" value="S1_RPS1_repeat_ec1_hs1"/>
    <property type="match status" value="1"/>
</dbReference>
<comment type="similarity">
    <text evidence="1">Belongs to the bacterial ribosomal protein bS1 family.</text>
</comment>
<dbReference type="PRINTS" id="PR00681">
    <property type="entry name" value="RIBOSOMALS1"/>
</dbReference>
<dbReference type="InterPro" id="IPR050437">
    <property type="entry name" value="Ribos_protein_bS1-like"/>
</dbReference>
<dbReference type="PROSITE" id="PS50126">
    <property type="entry name" value="S1"/>
    <property type="match status" value="4"/>
</dbReference>
<evidence type="ECO:0000256" key="2">
    <source>
        <dbReference type="ARBA" id="ARBA00022737"/>
    </source>
</evidence>
<dbReference type="Proteomes" id="UP000252585">
    <property type="component" value="Unassembled WGS sequence"/>
</dbReference>
<gene>
    <name evidence="7" type="ORF">DFR57_11277</name>
</gene>
<keyword evidence="4 7" id="KW-0689">Ribosomal protein</keyword>